<comment type="caution">
    <text evidence="1">The sequence shown here is derived from an EMBL/GenBank/DDBJ whole genome shotgun (WGS) entry which is preliminary data.</text>
</comment>
<keyword evidence="2" id="KW-1185">Reference proteome</keyword>
<evidence type="ECO:0000313" key="2">
    <source>
        <dbReference type="Proteomes" id="UP000326939"/>
    </source>
</evidence>
<reference evidence="2" key="1">
    <citation type="journal article" date="2019" name="Gigascience">
        <title>De novo genome assembly of the endangered Acer yangbiense, a plant species with extremely small populations endemic to Yunnan Province, China.</title>
        <authorList>
            <person name="Yang J."/>
            <person name="Wariss H.M."/>
            <person name="Tao L."/>
            <person name="Zhang R."/>
            <person name="Yun Q."/>
            <person name="Hollingsworth P."/>
            <person name="Dao Z."/>
            <person name="Luo G."/>
            <person name="Guo H."/>
            <person name="Ma Y."/>
            <person name="Sun W."/>
        </authorList>
    </citation>
    <scope>NUCLEOTIDE SEQUENCE [LARGE SCALE GENOMIC DNA]</scope>
    <source>
        <strain evidence="2">cv. br00</strain>
    </source>
</reference>
<dbReference type="Proteomes" id="UP000326939">
    <property type="component" value="Chromosome 16"/>
</dbReference>
<dbReference type="AlphaFoldDB" id="A0A5N5JL02"/>
<sequence length="91" mass="10421">MLAEEEIYENEITEHGIEERAIIHNNDFQANRTSNIEECLVSVMEIGLSCSDKSPGKRMAMNIVVNKLQTIRDSFSRSINRKGEKFAVDFQ</sequence>
<gene>
    <name evidence="1" type="ORF">DKX38_024310</name>
</gene>
<dbReference type="Gene3D" id="1.10.510.10">
    <property type="entry name" value="Transferase(Phosphotransferase) domain 1"/>
    <property type="match status" value="1"/>
</dbReference>
<name>A0A5N5JL02_9ROSI</name>
<organism evidence="1 2">
    <name type="scientific">Salix brachista</name>
    <dbReference type="NCBI Taxonomy" id="2182728"/>
    <lineage>
        <taxon>Eukaryota</taxon>
        <taxon>Viridiplantae</taxon>
        <taxon>Streptophyta</taxon>
        <taxon>Embryophyta</taxon>
        <taxon>Tracheophyta</taxon>
        <taxon>Spermatophyta</taxon>
        <taxon>Magnoliopsida</taxon>
        <taxon>eudicotyledons</taxon>
        <taxon>Gunneridae</taxon>
        <taxon>Pentapetalae</taxon>
        <taxon>rosids</taxon>
        <taxon>fabids</taxon>
        <taxon>Malpighiales</taxon>
        <taxon>Salicaceae</taxon>
        <taxon>Saliceae</taxon>
        <taxon>Salix</taxon>
    </lineage>
</organism>
<protein>
    <recommendedName>
        <fullName evidence="3">Serine-threonine/tyrosine-protein kinase catalytic domain-containing protein</fullName>
    </recommendedName>
</protein>
<proteinExistence type="predicted"/>
<evidence type="ECO:0000313" key="1">
    <source>
        <dbReference type="EMBL" id="KAB5519991.1"/>
    </source>
</evidence>
<dbReference type="EMBL" id="VDCV01000016">
    <property type="protein sequence ID" value="KAB5519991.1"/>
    <property type="molecule type" value="Genomic_DNA"/>
</dbReference>
<accession>A0A5N5JL02</accession>
<evidence type="ECO:0008006" key="3">
    <source>
        <dbReference type="Google" id="ProtNLM"/>
    </source>
</evidence>